<dbReference type="RefSeq" id="WP_053389859.1">
    <property type="nucleotide sequence ID" value="NZ_KU176944.1"/>
</dbReference>
<reference evidence="1" key="1">
    <citation type="submission" date="2015-11" db="EMBL/GenBank/DDBJ databases">
        <authorList>
            <person name="Zong Z."/>
            <person name="Wu W."/>
            <person name="Feng Y."/>
        </authorList>
    </citation>
    <scope>NUCLEOTIDE SEQUENCE</scope>
    <source>
        <strain evidence="1">WCHCF65</strain>
        <plasmid evidence="1">pKPC2_CF65</plasmid>
    </source>
</reference>
<dbReference type="AlphaFoldDB" id="A0A0U3BFJ9"/>
<proteinExistence type="predicted"/>
<keyword evidence="1" id="KW-0614">Plasmid</keyword>
<dbReference type="EMBL" id="KU176944">
    <property type="protein sequence ID" value="ALT06332.1"/>
    <property type="molecule type" value="Genomic_DNA"/>
</dbReference>
<gene>
    <name evidence="1" type="ORF">pKPC2_CF65_00029</name>
</gene>
<protein>
    <submittedName>
        <fullName evidence="1">Uncharacterized protein</fullName>
    </submittedName>
</protein>
<dbReference type="GeneID" id="93757178"/>
<name>A0A0U3BFJ9_CITFR</name>
<accession>A0A0U3BFJ9</accession>
<sequence length="84" mass="9977">MKKFIVGGTIFYMLADGERMQSGDMDYDCSYHYIIWPSNDFWRVKYRCSKEWESITDKVFDTENAAFNCAYDHFLNATKALYGR</sequence>
<evidence type="ECO:0000313" key="1">
    <source>
        <dbReference type="EMBL" id="ALT06332.1"/>
    </source>
</evidence>
<geneLocation type="plasmid" evidence="1">
    <name>pKPC2_CF65</name>
</geneLocation>
<organism evidence="1">
    <name type="scientific">Citrobacter freundii</name>
    <dbReference type="NCBI Taxonomy" id="546"/>
    <lineage>
        <taxon>Bacteria</taxon>
        <taxon>Pseudomonadati</taxon>
        <taxon>Pseudomonadota</taxon>
        <taxon>Gammaproteobacteria</taxon>
        <taxon>Enterobacterales</taxon>
        <taxon>Enterobacteriaceae</taxon>
        <taxon>Citrobacter</taxon>
        <taxon>Citrobacter freundii complex</taxon>
    </lineage>
</organism>